<dbReference type="PANTHER" id="PTHR10426:SF88">
    <property type="entry name" value="ADIPOCYTE PLASMA MEMBRANE-ASSOCIATED PROTEIN HEMOMUCIN-RELATED"/>
    <property type="match status" value="1"/>
</dbReference>
<dbReference type="AlphaFoldDB" id="A0A835HLZ4"/>
<accession>A0A835HLZ4</accession>
<dbReference type="GO" id="GO:0016787">
    <property type="term" value="F:hydrolase activity"/>
    <property type="evidence" value="ECO:0007669"/>
    <property type="project" value="TreeGrafter"/>
</dbReference>
<dbReference type="Pfam" id="PF03088">
    <property type="entry name" value="Str_synth"/>
    <property type="match status" value="1"/>
</dbReference>
<keyword evidence="6" id="KW-0472">Membrane</keyword>
<evidence type="ECO:0000256" key="4">
    <source>
        <dbReference type="ARBA" id="ARBA00022554"/>
    </source>
</evidence>
<evidence type="ECO:0000256" key="5">
    <source>
        <dbReference type="ARBA" id="ARBA00023180"/>
    </source>
</evidence>
<evidence type="ECO:0000256" key="3">
    <source>
        <dbReference type="ARBA" id="ARBA00022553"/>
    </source>
</evidence>
<keyword evidence="5" id="KW-0325">Glycoprotein</keyword>
<dbReference type="OrthoDB" id="5307922at2759"/>
<evidence type="ECO:0000313" key="9">
    <source>
        <dbReference type="Proteomes" id="UP000631114"/>
    </source>
</evidence>
<keyword evidence="6" id="KW-1133">Transmembrane helix</keyword>
<feature type="transmembrane region" description="Helical" evidence="6">
    <location>
        <begin position="20"/>
        <end position="41"/>
    </location>
</feature>
<organism evidence="8 9">
    <name type="scientific">Coptis chinensis</name>
    <dbReference type="NCBI Taxonomy" id="261450"/>
    <lineage>
        <taxon>Eukaryota</taxon>
        <taxon>Viridiplantae</taxon>
        <taxon>Streptophyta</taxon>
        <taxon>Embryophyta</taxon>
        <taxon>Tracheophyta</taxon>
        <taxon>Spermatophyta</taxon>
        <taxon>Magnoliopsida</taxon>
        <taxon>Ranunculales</taxon>
        <taxon>Ranunculaceae</taxon>
        <taxon>Coptidoideae</taxon>
        <taxon>Coptis</taxon>
    </lineage>
</organism>
<keyword evidence="3" id="KW-0597">Phosphoprotein</keyword>
<protein>
    <recommendedName>
        <fullName evidence="7">Strictosidine synthase conserved region domain-containing protein</fullName>
    </recommendedName>
</protein>
<comment type="subcellular location">
    <subcellularLocation>
        <location evidence="1">Vacuole</location>
    </subcellularLocation>
</comment>
<keyword evidence="9" id="KW-1185">Reference proteome</keyword>
<comment type="caution">
    <text evidence="8">The sequence shown here is derived from an EMBL/GenBank/DDBJ whole genome shotgun (WGS) entry which is preliminary data.</text>
</comment>
<proteinExistence type="inferred from homology"/>
<name>A0A835HLZ4_9MAGN</name>
<evidence type="ECO:0000259" key="7">
    <source>
        <dbReference type="Pfam" id="PF03088"/>
    </source>
</evidence>
<reference evidence="8 9" key="1">
    <citation type="submission" date="2020-10" db="EMBL/GenBank/DDBJ databases">
        <title>The Coptis chinensis genome and diversification of protoberbering-type alkaloids.</title>
        <authorList>
            <person name="Wang B."/>
            <person name="Shu S."/>
            <person name="Song C."/>
            <person name="Liu Y."/>
        </authorList>
    </citation>
    <scope>NUCLEOTIDE SEQUENCE [LARGE SCALE GENOMIC DNA]</scope>
    <source>
        <strain evidence="8">HL-2020</strain>
        <tissue evidence="8">Leaf</tissue>
    </source>
</reference>
<gene>
    <name evidence="8" type="ORF">IFM89_022953</name>
</gene>
<keyword evidence="6" id="KW-0812">Transmembrane</keyword>
<evidence type="ECO:0000313" key="8">
    <source>
        <dbReference type="EMBL" id="KAF9601785.1"/>
    </source>
</evidence>
<dbReference type="Pfam" id="PF20067">
    <property type="entry name" value="SSL_N"/>
    <property type="match status" value="1"/>
</dbReference>
<dbReference type="Proteomes" id="UP000631114">
    <property type="component" value="Unassembled WGS sequence"/>
</dbReference>
<dbReference type="SUPFAM" id="SSF63829">
    <property type="entry name" value="Calcium-dependent phosphotriesterase"/>
    <property type="match status" value="1"/>
</dbReference>
<feature type="domain" description="Strictosidine synthase conserved region" evidence="7">
    <location>
        <begin position="172"/>
        <end position="258"/>
    </location>
</feature>
<dbReference type="PANTHER" id="PTHR10426">
    <property type="entry name" value="STRICTOSIDINE SYNTHASE-RELATED"/>
    <property type="match status" value="1"/>
</dbReference>
<sequence>MANSTNPPSTSSSPNTKSQNSSWLGLLLIIFLPIFISFLLYQLNEFDSAPIPDSAFSWATVAVPKHYNHVFDVTERIGDGLLSGPEDFTYDSESGVIYTSCSDGWIKRVTLKEPVSVDNWTYVGGRPLGLAFGPDKDLIVAEADKGLLKVTKDGMVKLLTDKAEGLEFRLTDGVDVAQNGVIYFTDASYKYNFAQHMLDFLEGRPYGRFMSYDPSTKKTQVLVRDLYFANGVALSPEQDFVVFCESVMRRCRKYYIEGKKKGMVDSFVDSLPGYPDNIRYDGEGKYWIGLATARTTFWHLLLRYPSMRKSIAIMSKFVKLPHMQRDAGVIAVNLNGEVVALYSDPSLAKITGGIKIDDHLYIGSLAASYIGRVNLTHLVSKAA</sequence>
<comment type="similarity">
    <text evidence="2">Belongs to the strictosidine synthase family.</text>
</comment>
<dbReference type="InterPro" id="IPR011042">
    <property type="entry name" value="6-blade_b-propeller_TolB-like"/>
</dbReference>
<dbReference type="InterPro" id="IPR018119">
    <property type="entry name" value="Strictosidine_synth_cons-reg"/>
</dbReference>
<dbReference type="GO" id="GO:0005773">
    <property type="term" value="C:vacuole"/>
    <property type="evidence" value="ECO:0007669"/>
    <property type="project" value="UniProtKB-SubCell"/>
</dbReference>
<keyword evidence="4" id="KW-0926">Vacuole</keyword>
<evidence type="ECO:0000256" key="6">
    <source>
        <dbReference type="SAM" id="Phobius"/>
    </source>
</evidence>
<dbReference type="GO" id="GO:0012505">
    <property type="term" value="C:endomembrane system"/>
    <property type="evidence" value="ECO:0007669"/>
    <property type="project" value="TreeGrafter"/>
</dbReference>
<evidence type="ECO:0000256" key="2">
    <source>
        <dbReference type="ARBA" id="ARBA00009191"/>
    </source>
</evidence>
<dbReference type="EMBL" id="JADFTS010000006">
    <property type="protein sequence ID" value="KAF9601785.1"/>
    <property type="molecule type" value="Genomic_DNA"/>
</dbReference>
<evidence type="ECO:0000256" key="1">
    <source>
        <dbReference type="ARBA" id="ARBA00004116"/>
    </source>
</evidence>
<dbReference type="Gene3D" id="2.120.10.30">
    <property type="entry name" value="TolB, C-terminal domain"/>
    <property type="match status" value="1"/>
</dbReference>